<evidence type="ECO:0000313" key="3">
    <source>
        <dbReference type="Proteomes" id="UP000010998"/>
    </source>
</evidence>
<gene>
    <name evidence="2" type="ordered locus">Mesau_04366</name>
</gene>
<protein>
    <submittedName>
        <fullName evidence="2">Uncharacterized protein</fullName>
    </submittedName>
</protein>
<dbReference type="AlphaFoldDB" id="L0KNK9"/>
<feature type="signal peptide" evidence="1">
    <location>
        <begin position="1"/>
        <end position="22"/>
    </location>
</feature>
<evidence type="ECO:0000256" key="1">
    <source>
        <dbReference type="SAM" id="SignalP"/>
    </source>
</evidence>
<accession>L0KNK9</accession>
<dbReference type="OrthoDB" id="7852244at2"/>
<dbReference type="EMBL" id="CP003358">
    <property type="protein sequence ID" value="AGB46701.1"/>
    <property type="molecule type" value="Genomic_DNA"/>
</dbReference>
<dbReference type="STRING" id="754035.Mesau_04366"/>
<proteinExistence type="predicted"/>
<evidence type="ECO:0000313" key="2">
    <source>
        <dbReference type="EMBL" id="AGB46701.1"/>
    </source>
</evidence>
<sequence>MIIRKLAFVALGSLGLMQAASAKECLLSHATYQEPRSGAVMQFRPLGNEPAALTTQVFSLAVPHTGISLPADITWTNGKNSFPLGTIRHPCTDDDREAGLQDDSGLCRIWDGQVYALTGGGAEQLNSHEATPAPKGLLLPDFGAAFTEWADFANANPDGWAWDAFTLTGCSDE</sequence>
<dbReference type="RefSeq" id="WP_015318090.1">
    <property type="nucleotide sequence ID" value="NC_019973.1"/>
</dbReference>
<dbReference type="GeneID" id="90991693"/>
<dbReference type="KEGG" id="mam:Mesau_04366"/>
<reference evidence="3" key="1">
    <citation type="submission" date="2012-02" db="EMBL/GenBank/DDBJ databases">
        <title>Complete sequence of Mesorhizobium australicum WSM2073.</title>
        <authorList>
            <person name="Lucas S."/>
            <person name="Han J."/>
            <person name="Lapidus A."/>
            <person name="Cheng J.-F."/>
            <person name="Goodwin L."/>
            <person name="Pitluck S."/>
            <person name="Peters L."/>
            <person name="Gu W."/>
            <person name="Detter J.C."/>
            <person name="Han C."/>
            <person name="Tapia R."/>
            <person name="Land M."/>
            <person name="Hauser L."/>
            <person name="Kyrpides N."/>
            <person name="Ivanova N."/>
            <person name="Pagani I."/>
            <person name="Reeve W.G."/>
            <person name="Howieson J.G."/>
            <person name="Tiwari R.P."/>
            <person name="O'Hara G.W."/>
            <person name="Atkins C.A."/>
            <person name="Ronson C.W."/>
            <person name="Nandasena K.G."/>
            <person name="Woyke T."/>
        </authorList>
    </citation>
    <scope>NUCLEOTIDE SEQUENCE [LARGE SCALE GENOMIC DNA]</scope>
    <source>
        <strain evidence="3">LMG 24608 / HAMBI 3006 / WSM2073</strain>
    </source>
</reference>
<dbReference type="HOGENOM" id="CLU_1545820_0_0_5"/>
<organism evidence="2 3">
    <name type="scientific">Mesorhizobium australicum (strain HAMBI 3006 / LMG 24608 / WSM2073)</name>
    <dbReference type="NCBI Taxonomy" id="754035"/>
    <lineage>
        <taxon>Bacteria</taxon>
        <taxon>Pseudomonadati</taxon>
        <taxon>Pseudomonadota</taxon>
        <taxon>Alphaproteobacteria</taxon>
        <taxon>Hyphomicrobiales</taxon>
        <taxon>Phyllobacteriaceae</taxon>
        <taxon>Mesorhizobium</taxon>
    </lineage>
</organism>
<feature type="chain" id="PRO_5003945007" evidence="1">
    <location>
        <begin position="23"/>
        <end position="173"/>
    </location>
</feature>
<keyword evidence="1" id="KW-0732">Signal</keyword>
<dbReference type="Proteomes" id="UP000010998">
    <property type="component" value="Chromosome"/>
</dbReference>
<name>L0KNK9_MESAW</name>
<keyword evidence="3" id="KW-1185">Reference proteome</keyword>